<organism evidence="4 5">
    <name type="scientific">Photobacterium malacitanum</name>
    <dbReference type="NCBI Taxonomy" id="2204294"/>
    <lineage>
        <taxon>Bacteria</taxon>
        <taxon>Pseudomonadati</taxon>
        <taxon>Pseudomonadota</taxon>
        <taxon>Gammaproteobacteria</taxon>
        <taxon>Vibrionales</taxon>
        <taxon>Vibrionaceae</taxon>
        <taxon>Photobacterium</taxon>
    </lineage>
</organism>
<dbReference type="Proteomes" id="UP000195963">
    <property type="component" value="Unassembled WGS sequence"/>
</dbReference>
<evidence type="ECO:0000256" key="3">
    <source>
        <dbReference type="RuleBase" id="RU000363"/>
    </source>
</evidence>
<accession>A0A1Y6MBM2</accession>
<reference evidence="5" key="1">
    <citation type="submission" date="2017-06" db="EMBL/GenBank/DDBJ databases">
        <authorList>
            <person name="Rodrigo-Torres L."/>
            <person name="Arahal R.D."/>
            <person name="Lucena T."/>
        </authorList>
    </citation>
    <scope>NUCLEOTIDE SEQUENCE [LARGE SCALE GENOMIC DNA]</scope>
    <source>
        <strain evidence="5">CECT 9190</strain>
    </source>
</reference>
<keyword evidence="2 4" id="KW-0560">Oxidoreductase</keyword>
<dbReference type="InterPro" id="IPR002347">
    <property type="entry name" value="SDR_fam"/>
</dbReference>
<evidence type="ECO:0000313" key="4">
    <source>
        <dbReference type="EMBL" id="SMY33955.1"/>
    </source>
</evidence>
<dbReference type="PRINTS" id="PR00080">
    <property type="entry name" value="SDRFAMILY"/>
</dbReference>
<dbReference type="Pfam" id="PF00106">
    <property type="entry name" value="adh_short"/>
    <property type="match status" value="1"/>
</dbReference>
<dbReference type="RefSeq" id="WP_087844525.1">
    <property type="nucleotide sequence ID" value="NZ_FYAK01000002.1"/>
</dbReference>
<proteinExistence type="inferred from homology"/>
<dbReference type="SUPFAM" id="SSF51735">
    <property type="entry name" value="NAD(P)-binding Rossmann-fold domains"/>
    <property type="match status" value="1"/>
</dbReference>
<gene>
    <name evidence="4" type="ORF">PMAL9190_01414</name>
</gene>
<dbReference type="PANTHER" id="PTHR42901">
    <property type="entry name" value="ALCOHOL DEHYDROGENASE"/>
    <property type="match status" value="1"/>
</dbReference>
<dbReference type="InterPro" id="IPR036291">
    <property type="entry name" value="NAD(P)-bd_dom_sf"/>
</dbReference>
<name>A0A1Y6MBM2_9GAMM</name>
<dbReference type="CDD" id="cd05233">
    <property type="entry name" value="SDR_c"/>
    <property type="match status" value="1"/>
</dbReference>
<dbReference type="Gene3D" id="3.40.50.720">
    <property type="entry name" value="NAD(P)-binding Rossmann-like Domain"/>
    <property type="match status" value="1"/>
</dbReference>
<dbReference type="PANTHER" id="PTHR42901:SF1">
    <property type="entry name" value="ALCOHOL DEHYDROGENASE"/>
    <property type="match status" value="1"/>
</dbReference>
<evidence type="ECO:0000256" key="1">
    <source>
        <dbReference type="ARBA" id="ARBA00006484"/>
    </source>
</evidence>
<keyword evidence="5" id="KW-1185">Reference proteome</keyword>
<dbReference type="PRINTS" id="PR00081">
    <property type="entry name" value="GDHRDH"/>
</dbReference>
<evidence type="ECO:0000313" key="5">
    <source>
        <dbReference type="Proteomes" id="UP000195963"/>
    </source>
</evidence>
<dbReference type="PIRSF" id="PIRSF000126">
    <property type="entry name" value="11-beta-HSD1"/>
    <property type="match status" value="1"/>
</dbReference>
<dbReference type="AlphaFoldDB" id="A0A1Y6MBM2"/>
<evidence type="ECO:0000256" key="2">
    <source>
        <dbReference type="ARBA" id="ARBA00023002"/>
    </source>
</evidence>
<dbReference type="GO" id="GO:0016491">
    <property type="term" value="F:oxidoreductase activity"/>
    <property type="evidence" value="ECO:0007669"/>
    <property type="project" value="UniProtKB-KW"/>
</dbReference>
<dbReference type="EC" id="1.-.-.-" evidence="4"/>
<dbReference type="EMBL" id="FYAK01000002">
    <property type="protein sequence ID" value="SMY33955.1"/>
    <property type="molecule type" value="Genomic_DNA"/>
</dbReference>
<sequence>MSKVALITGASRGIGRTIAHYFAQQGYSLILLSLHKENLQKIQSELTQQYSSCNIEAVNVDFNHPNDVETVITSIISSHEKIDVMVNSAGILKAGGTHLSLCELSELININLLSTITACNLVANKMKQQGSGEIYNLGSTAGLEPVPKIAAYSATKSAIVSYTQSLYHELLPFGVKVCCLCPSVVNTDMTNDGRIDNNLKIDTEDLAKALDFIRSLSSAAAINTLAIRCKVIDLEKQP</sequence>
<protein>
    <submittedName>
        <fullName evidence="4">Putative oxidoreductase</fullName>
        <ecNumber evidence="4">1.-.-.-</ecNumber>
    </submittedName>
</protein>
<comment type="similarity">
    <text evidence="1 3">Belongs to the short-chain dehydrogenases/reductases (SDR) family.</text>
</comment>